<proteinExistence type="inferred from homology"/>
<evidence type="ECO:0000259" key="6">
    <source>
        <dbReference type="Pfam" id="PF01095"/>
    </source>
</evidence>
<evidence type="ECO:0000256" key="5">
    <source>
        <dbReference type="RuleBase" id="RU000589"/>
    </source>
</evidence>
<evidence type="ECO:0000256" key="1">
    <source>
        <dbReference type="ARBA" id="ARBA00008891"/>
    </source>
</evidence>
<dbReference type="EMBL" id="BAABXL010000001">
    <property type="protein sequence ID" value="GAA6268957.1"/>
    <property type="molecule type" value="Genomic_DNA"/>
</dbReference>
<name>A0ABQ0AY52_9FIRM</name>
<dbReference type="EC" id="3.1.1.11" evidence="5"/>
<dbReference type="PANTHER" id="PTHR31321:SF57">
    <property type="entry name" value="PECTINESTERASE 53-RELATED"/>
    <property type="match status" value="1"/>
</dbReference>
<reference evidence="7 8" key="1">
    <citation type="submission" date="2024-04" db="EMBL/GenBank/DDBJ databases">
        <title>Defined microbial consortia suppress multidrug-resistant proinflammatory Enterobacteriaceae via ecological control.</title>
        <authorList>
            <person name="Furuichi M."/>
            <person name="Kawaguchi T."/>
            <person name="Pust M."/>
            <person name="Yasuma K."/>
            <person name="Plichta D."/>
            <person name="Hasegawa N."/>
            <person name="Ohya T."/>
            <person name="Bhattarai S."/>
            <person name="Sasajima S."/>
            <person name="Aoto Y."/>
            <person name="Tuganbaev T."/>
            <person name="Yaginuma M."/>
            <person name="Ueda M."/>
            <person name="Okahashi N."/>
            <person name="Amafuji K."/>
            <person name="Kiridooshi Y."/>
            <person name="Sugita K."/>
            <person name="Strazar M."/>
            <person name="Skelly A."/>
            <person name="Suda W."/>
            <person name="Hattori M."/>
            <person name="Nakamoto N."/>
            <person name="Caballero S."/>
            <person name="Norman J."/>
            <person name="Olle B."/>
            <person name="Tanoue T."/>
            <person name="Arita M."/>
            <person name="Bucci V."/>
            <person name="Atarashi K."/>
            <person name="Xavier R."/>
            <person name="Honda K."/>
        </authorList>
    </citation>
    <scope>NUCLEOTIDE SEQUENCE [LARGE SCALE GENOMIC DNA]</scope>
    <source>
        <strain evidence="8">f13</strain>
    </source>
</reference>
<dbReference type="PROSITE" id="PS00503">
    <property type="entry name" value="PECTINESTERASE_2"/>
    <property type="match status" value="1"/>
</dbReference>
<gene>
    <name evidence="7" type="ORF">F130042H8_20170</name>
</gene>
<comment type="caution">
    <text evidence="7">The sequence shown here is derived from an EMBL/GenBank/DDBJ whole genome shotgun (WGS) entry which is preliminary data.</text>
</comment>
<evidence type="ECO:0000256" key="2">
    <source>
        <dbReference type="ARBA" id="ARBA00022801"/>
    </source>
</evidence>
<organism evidence="7 8">
    <name type="scientific">Enterocloster alcoholdehydrogenati</name>
    <dbReference type="NCBI Taxonomy" id="2547410"/>
    <lineage>
        <taxon>Bacteria</taxon>
        <taxon>Bacillati</taxon>
        <taxon>Bacillota</taxon>
        <taxon>Clostridia</taxon>
        <taxon>Lachnospirales</taxon>
        <taxon>Lachnospiraceae</taxon>
        <taxon>Enterocloster</taxon>
    </lineage>
</organism>
<feature type="active site" evidence="4">
    <location>
        <position position="192"/>
    </location>
</feature>
<evidence type="ECO:0000256" key="4">
    <source>
        <dbReference type="PROSITE-ProRule" id="PRU10040"/>
    </source>
</evidence>
<feature type="domain" description="Pectinesterase catalytic" evidence="6">
    <location>
        <begin position="16"/>
        <end position="153"/>
    </location>
</feature>
<evidence type="ECO:0000313" key="8">
    <source>
        <dbReference type="Proteomes" id="UP001600894"/>
    </source>
</evidence>
<dbReference type="InterPro" id="IPR012334">
    <property type="entry name" value="Pectin_lyas_fold"/>
</dbReference>
<dbReference type="Proteomes" id="UP001600894">
    <property type="component" value="Unassembled WGS sequence"/>
</dbReference>
<dbReference type="Pfam" id="PF01095">
    <property type="entry name" value="Pectinesterase"/>
    <property type="match status" value="2"/>
</dbReference>
<feature type="domain" description="Pectinesterase catalytic" evidence="6">
    <location>
        <begin position="178"/>
        <end position="327"/>
    </location>
</feature>
<comment type="similarity">
    <text evidence="1">Belongs to the pectinesterase family.</text>
</comment>
<sequence>MAEMTETANMQAQITLIVAKDGTGQFSTITEALNTLEEDDIRPAVIYIKRGIYKERLTIRRPFLTFEGEDPQETVITYNLGARMEMEDGTKRGTFRTYSVFIDTHDFTARNLTFENSAGPGAVVGQALALYVDGDRILFDNCRMLASQDTIFTGPLPPKEIEKNGFIGPKQYAPRINGRHYYKDCFIRGDIDFIFGSATAYFENCELYSQDTGREINGYVTAASTPEGQEYGYVFEGCHFTGNCPPRSVYLGRPWRNFARVVLLHCRMEEHIRREGWHDWGKREAHDTLYFAEAGSTGPGAVPEERPEWVTLLNEDELTPYSRARVLGGKDGWMSGR</sequence>
<dbReference type="InterPro" id="IPR033131">
    <property type="entry name" value="Pectinesterase_Asp_AS"/>
</dbReference>
<dbReference type="InterPro" id="IPR011050">
    <property type="entry name" value="Pectin_lyase_fold/virulence"/>
</dbReference>
<comment type="pathway">
    <text evidence="5">Glycan metabolism; pectin degradation; 2-dehydro-3-deoxy-D-gluconate from pectin: step 1/5.</text>
</comment>
<keyword evidence="3 5" id="KW-0063">Aspartyl esterase</keyword>
<dbReference type="Gene3D" id="2.160.20.10">
    <property type="entry name" value="Single-stranded right-handed beta-helix, Pectin lyase-like"/>
    <property type="match status" value="1"/>
</dbReference>
<keyword evidence="8" id="KW-1185">Reference proteome</keyword>
<dbReference type="InterPro" id="IPR000070">
    <property type="entry name" value="Pectinesterase_cat"/>
</dbReference>
<dbReference type="SUPFAM" id="SSF51126">
    <property type="entry name" value="Pectin lyase-like"/>
    <property type="match status" value="1"/>
</dbReference>
<comment type="catalytic activity">
    <reaction evidence="5">
        <text>[(1-&gt;4)-alpha-D-galacturonosyl methyl ester](n) + n H2O = [(1-&gt;4)-alpha-D-galacturonosyl](n) + n methanol + n H(+)</text>
        <dbReference type="Rhea" id="RHEA:22380"/>
        <dbReference type="Rhea" id="RHEA-COMP:14570"/>
        <dbReference type="Rhea" id="RHEA-COMP:14573"/>
        <dbReference type="ChEBI" id="CHEBI:15377"/>
        <dbReference type="ChEBI" id="CHEBI:15378"/>
        <dbReference type="ChEBI" id="CHEBI:17790"/>
        <dbReference type="ChEBI" id="CHEBI:140522"/>
        <dbReference type="ChEBI" id="CHEBI:140523"/>
        <dbReference type="EC" id="3.1.1.11"/>
    </reaction>
</comment>
<dbReference type="PANTHER" id="PTHR31321">
    <property type="entry name" value="ACYL-COA THIOESTER HYDROLASE YBHC-RELATED"/>
    <property type="match status" value="1"/>
</dbReference>
<evidence type="ECO:0000313" key="7">
    <source>
        <dbReference type="EMBL" id="GAA6268957.1"/>
    </source>
</evidence>
<protein>
    <recommendedName>
        <fullName evidence="5">Pectinesterase</fullName>
        <ecNumber evidence="5">3.1.1.11</ecNumber>
    </recommendedName>
</protein>
<keyword evidence="2 5" id="KW-0378">Hydrolase</keyword>
<evidence type="ECO:0000256" key="3">
    <source>
        <dbReference type="ARBA" id="ARBA00023085"/>
    </source>
</evidence>
<accession>A0ABQ0AY52</accession>